<proteinExistence type="predicted"/>
<dbReference type="AlphaFoldDB" id="A0A8J2PSQ1"/>
<evidence type="ECO:0000256" key="5">
    <source>
        <dbReference type="ARBA" id="ARBA00022832"/>
    </source>
</evidence>
<evidence type="ECO:0000313" key="12">
    <source>
        <dbReference type="EMBL" id="CAG7821609.1"/>
    </source>
</evidence>
<keyword evidence="5" id="KW-0276">Fatty acid metabolism</keyword>
<dbReference type="GO" id="GO:0006633">
    <property type="term" value="P:fatty acid biosynthetic process"/>
    <property type="evidence" value="ECO:0007669"/>
    <property type="project" value="UniProtKB-KW"/>
</dbReference>
<accession>A0A8J2PSQ1</accession>
<dbReference type="InterPro" id="IPR002076">
    <property type="entry name" value="ELO_fam"/>
</dbReference>
<keyword evidence="13" id="KW-1185">Reference proteome</keyword>
<keyword evidence="8 11" id="KW-0472">Membrane</keyword>
<dbReference type="EMBL" id="CAJVCH010516703">
    <property type="protein sequence ID" value="CAG7821609.1"/>
    <property type="molecule type" value="Genomic_DNA"/>
</dbReference>
<feature type="region of interest" description="Disordered" evidence="10">
    <location>
        <begin position="166"/>
        <end position="185"/>
    </location>
</feature>
<evidence type="ECO:0000313" key="13">
    <source>
        <dbReference type="Proteomes" id="UP000708208"/>
    </source>
</evidence>
<feature type="compositionally biased region" description="Basic and acidic residues" evidence="10">
    <location>
        <begin position="74"/>
        <end position="87"/>
    </location>
</feature>
<comment type="subcellular location">
    <subcellularLocation>
        <location evidence="1">Membrane</location>
        <topology evidence="1">Multi-pass membrane protein</topology>
    </subcellularLocation>
</comment>
<feature type="region of interest" description="Disordered" evidence="10">
    <location>
        <begin position="73"/>
        <end position="93"/>
    </location>
</feature>
<sequence>MYAYYALRALKYKIPRKLSMLLTTLQIFQMFFYLYVNGYSFYKIGQGLPCRPVAVHEASSAFQGAQPAQYVRPARHDIQKRSSKRGEDSDEVESTRSMYNKFLRFRAKKKKQGYTADEIKAKFIQEKNLTSKQIADMEPFFIASGRRGRRGAESYIVRIGASRRSFDSERRPSKYDQSLRIFQGQ</sequence>
<dbReference type="GO" id="GO:0009922">
    <property type="term" value="F:fatty acid elongase activity"/>
    <property type="evidence" value="ECO:0007669"/>
    <property type="project" value="InterPro"/>
</dbReference>
<evidence type="ECO:0000256" key="10">
    <source>
        <dbReference type="SAM" id="MobiDB-lite"/>
    </source>
</evidence>
<dbReference type="GO" id="GO:0016020">
    <property type="term" value="C:membrane"/>
    <property type="evidence" value="ECO:0007669"/>
    <property type="project" value="UniProtKB-SubCell"/>
</dbReference>
<reference evidence="12" key="1">
    <citation type="submission" date="2021-06" db="EMBL/GenBank/DDBJ databases">
        <authorList>
            <person name="Hodson N. C."/>
            <person name="Mongue J. A."/>
            <person name="Jaron S. K."/>
        </authorList>
    </citation>
    <scope>NUCLEOTIDE SEQUENCE</scope>
</reference>
<comment type="caution">
    <text evidence="12">The sequence shown here is derived from an EMBL/GenBank/DDBJ whole genome shotgun (WGS) entry which is preliminary data.</text>
</comment>
<keyword evidence="7" id="KW-0443">Lipid metabolism</keyword>
<evidence type="ECO:0000256" key="4">
    <source>
        <dbReference type="ARBA" id="ARBA00022692"/>
    </source>
</evidence>
<protein>
    <submittedName>
        <fullName evidence="12">Uncharacterized protein</fullName>
    </submittedName>
</protein>
<name>A0A8J2PSQ1_9HEXA</name>
<evidence type="ECO:0000256" key="9">
    <source>
        <dbReference type="ARBA" id="ARBA00023160"/>
    </source>
</evidence>
<evidence type="ECO:0000256" key="6">
    <source>
        <dbReference type="ARBA" id="ARBA00022989"/>
    </source>
</evidence>
<evidence type="ECO:0000256" key="1">
    <source>
        <dbReference type="ARBA" id="ARBA00004141"/>
    </source>
</evidence>
<evidence type="ECO:0000256" key="7">
    <source>
        <dbReference type="ARBA" id="ARBA00023098"/>
    </source>
</evidence>
<evidence type="ECO:0000256" key="8">
    <source>
        <dbReference type="ARBA" id="ARBA00023136"/>
    </source>
</evidence>
<evidence type="ECO:0000256" key="11">
    <source>
        <dbReference type="SAM" id="Phobius"/>
    </source>
</evidence>
<organism evidence="12 13">
    <name type="scientific">Allacma fusca</name>
    <dbReference type="NCBI Taxonomy" id="39272"/>
    <lineage>
        <taxon>Eukaryota</taxon>
        <taxon>Metazoa</taxon>
        <taxon>Ecdysozoa</taxon>
        <taxon>Arthropoda</taxon>
        <taxon>Hexapoda</taxon>
        <taxon>Collembola</taxon>
        <taxon>Symphypleona</taxon>
        <taxon>Sminthuridae</taxon>
        <taxon>Allacma</taxon>
    </lineage>
</organism>
<dbReference type="Proteomes" id="UP000708208">
    <property type="component" value="Unassembled WGS sequence"/>
</dbReference>
<evidence type="ECO:0000256" key="2">
    <source>
        <dbReference type="ARBA" id="ARBA00022516"/>
    </source>
</evidence>
<keyword evidence="6 11" id="KW-1133">Transmembrane helix</keyword>
<evidence type="ECO:0000256" key="3">
    <source>
        <dbReference type="ARBA" id="ARBA00022679"/>
    </source>
</evidence>
<gene>
    <name evidence="12" type="ORF">AFUS01_LOCUS31939</name>
</gene>
<keyword evidence="3" id="KW-0808">Transferase</keyword>
<keyword evidence="4 11" id="KW-0812">Transmembrane</keyword>
<keyword evidence="2" id="KW-0444">Lipid biosynthesis</keyword>
<dbReference type="Pfam" id="PF01151">
    <property type="entry name" value="ELO"/>
    <property type="match status" value="1"/>
</dbReference>
<keyword evidence="9" id="KW-0275">Fatty acid biosynthesis</keyword>
<feature type="transmembrane region" description="Helical" evidence="11">
    <location>
        <begin position="21"/>
        <end position="42"/>
    </location>
</feature>